<dbReference type="EMBL" id="MHWW01000021">
    <property type="protein sequence ID" value="OHB14468.1"/>
    <property type="molecule type" value="Genomic_DNA"/>
</dbReference>
<proteinExistence type="predicted"/>
<evidence type="ECO:0000313" key="2">
    <source>
        <dbReference type="Proteomes" id="UP000177697"/>
    </source>
</evidence>
<protein>
    <submittedName>
        <fullName evidence="1">Uncharacterized protein</fullName>
    </submittedName>
</protein>
<evidence type="ECO:0000313" key="1">
    <source>
        <dbReference type="EMBL" id="OHB14468.1"/>
    </source>
</evidence>
<organism evidence="1 2">
    <name type="scientific">Candidatus Zambryskibacteria bacterium RIFOXYC1_FULL_39_10</name>
    <dbReference type="NCBI Taxonomy" id="1802779"/>
    <lineage>
        <taxon>Bacteria</taxon>
        <taxon>Candidatus Zambryskiibacteriota</taxon>
    </lineage>
</organism>
<comment type="caution">
    <text evidence="1">The sequence shown here is derived from an EMBL/GenBank/DDBJ whole genome shotgun (WGS) entry which is preliminary data.</text>
</comment>
<sequence length="106" mass="11942">MSDSVKEYPFPVWATQGGGLVQQTAPNIFVFVEAPPEGFGLNVGDAMPKEWDIIPANRQADEKEREDLDEQIFQGMCKEAAEAQLEHEYDSAMREYTHHGSDARKL</sequence>
<dbReference type="AlphaFoldDB" id="A0A1G2UYK8"/>
<accession>A0A1G2UYK8</accession>
<gene>
    <name evidence="1" type="ORF">A2431_00395</name>
</gene>
<dbReference type="Proteomes" id="UP000177697">
    <property type="component" value="Unassembled WGS sequence"/>
</dbReference>
<reference evidence="1 2" key="1">
    <citation type="journal article" date="2016" name="Nat. Commun.">
        <title>Thousands of microbial genomes shed light on interconnected biogeochemical processes in an aquifer system.</title>
        <authorList>
            <person name="Anantharaman K."/>
            <person name="Brown C.T."/>
            <person name="Hug L.A."/>
            <person name="Sharon I."/>
            <person name="Castelle C.J."/>
            <person name="Probst A.J."/>
            <person name="Thomas B.C."/>
            <person name="Singh A."/>
            <person name="Wilkins M.J."/>
            <person name="Karaoz U."/>
            <person name="Brodie E.L."/>
            <person name="Williams K.H."/>
            <person name="Hubbard S.S."/>
            <person name="Banfield J.F."/>
        </authorList>
    </citation>
    <scope>NUCLEOTIDE SEQUENCE [LARGE SCALE GENOMIC DNA]</scope>
</reference>
<name>A0A1G2UYK8_9BACT</name>